<feature type="active site" evidence="12">
    <location>
        <position position="186"/>
    </location>
</feature>
<dbReference type="GO" id="GO:0005615">
    <property type="term" value="C:extracellular space"/>
    <property type="evidence" value="ECO:0007669"/>
    <property type="project" value="InterPro"/>
</dbReference>
<sequence length="483" mass="52727">MSISSVGLHGSPIYQRVEQFKHRDDRGGDIQHNGLQSKSTEDAVKRLWRHSPGWSDKNGDGTVNVTYEFRSAPDDKNTRKFGKTGFTPILDNQRKQTRLSLQSIEDVANIKFTRGPKTADSEGHIKIGNYGQEIDSKGNPYKGEHHATLPSKNQADVDVWFVDTDTEKSVPRAALGNAGRHTITHELGHAMGLTHPGNYNGSGADKLGESNVSHHEDSQSHSGMSYRGERTGHHNHQKFRSSAPQLDDIAAYQAKYGANYETRKDDTTYGFNSNTDRDFLTVKTPHDKMVAAIWDGGGNDTLDFSGYTQDQQISLREETFSDVGGLKGNVAIAKGAVIENAIGGKGNDLIIGNDVNNELNGGDGNDVIYGGKGADKLWGGKGADTFVYGSASESFDAGRQDQRSHDEIMDFESGNDKIDVSGMQVQNGGKPFTFKKSPVIESGEAFIDYNPDTHQSTLYARQTDGQVLKVSVNGKLEQSDVVL</sequence>
<protein>
    <submittedName>
        <fullName evidence="16">Serralysin</fullName>
    </submittedName>
</protein>
<dbReference type="PROSITE" id="PS00330">
    <property type="entry name" value="HEMOLYSIN_CALCIUM"/>
    <property type="match status" value="1"/>
</dbReference>
<keyword evidence="17" id="KW-1185">Reference proteome</keyword>
<dbReference type="GO" id="GO:0006508">
    <property type="term" value="P:proteolysis"/>
    <property type="evidence" value="ECO:0007669"/>
    <property type="project" value="UniProtKB-KW"/>
</dbReference>
<keyword evidence="9 13" id="KW-0862">Zinc</keyword>
<feature type="domain" description="Peptidase metallopeptidase" evidence="15">
    <location>
        <begin position="44"/>
        <end position="238"/>
    </location>
</feature>
<feature type="binding site" evidence="13">
    <location>
        <position position="189"/>
    </location>
    <ligand>
        <name>Zn(2+)</name>
        <dbReference type="ChEBI" id="CHEBI:29105"/>
        <note>catalytic</note>
    </ligand>
</feature>
<evidence type="ECO:0000313" key="17">
    <source>
        <dbReference type="Proteomes" id="UP000182085"/>
    </source>
</evidence>
<reference evidence="16 17" key="1">
    <citation type="submission" date="2016-10" db="EMBL/GenBank/DDBJ databases">
        <authorList>
            <person name="Varghese N."/>
            <person name="Submissions S."/>
        </authorList>
    </citation>
    <scope>NUCLEOTIDE SEQUENCE [LARGE SCALE GENOMIC DNA]</scope>
    <source>
        <strain evidence="16 17">BS2777</strain>
    </source>
</reference>
<dbReference type="GO" id="GO:0004222">
    <property type="term" value="F:metalloendopeptidase activity"/>
    <property type="evidence" value="ECO:0007669"/>
    <property type="project" value="InterPro"/>
</dbReference>
<dbReference type="InterPro" id="IPR011049">
    <property type="entry name" value="Serralysin-like_metalloprot_C"/>
</dbReference>
<feature type="binding site" evidence="13">
    <location>
        <position position="185"/>
    </location>
    <ligand>
        <name>Zn(2+)</name>
        <dbReference type="ChEBI" id="CHEBI:29105"/>
        <note>catalytic</note>
    </ligand>
</feature>
<dbReference type="InterPro" id="IPR024079">
    <property type="entry name" value="MetalloPept_cat_dom_sf"/>
</dbReference>
<name>A0AAE8HC99_9PSED</name>
<evidence type="ECO:0000256" key="10">
    <source>
        <dbReference type="ARBA" id="ARBA00022837"/>
    </source>
</evidence>
<feature type="binding site" evidence="13">
    <location>
        <position position="195"/>
    </location>
    <ligand>
        <name>Zn(2+)</name>
        <dbReference type="ChEBI" id="CHEBI:29105"/>
        <note>catalytic</note>
    </ligand>
</feature>
<dbReference type="Gene3D" id="2.150.10.10">
    <property type="entry name" value="Serralysin-like metalloprotease, C-terminal"/>
    <property type="match status" value="1"/>
</dbReference>
<dbReference type="InterPro" id="IPR006026">
    <property type="entry name" value="Peptidase_Metallo"/>
</dbReference>
<keyword evidence="11" id="KW-0482">Metalloprotease</keyword>
<dbReference type="InterPro" id="IPR018511">
    <property type="entry name" value="Hemolysin-typ_Ca-bd_CS"/>
</dbReference>
<keyword evidence="6 13" id="KW-0479">Metal-binding</keyword>
<gene>
    <name evidence="16" type="ORF">SAMN04490209_2480</name>
</gene>
<dbReference type="SUPFAM" id="SSF51120">
    <property type="entry name" value="beta-Roll"/>
    <property type="match status" value="1"/>
</dbReference>
<evidence type="ECO:0000256" key="6">
    <source>
        <dbReference type="ARBA" id="ARBA00022723"/>
    </source>
</evidence>
<evidence type="ECO:0000256" key="5">
    <source>
        <dbReference type="ARBA" id="ARBA00022670"/>
    </source>
</evidence>
<organism evidence="16 17">
    <name type="scientific">Pseudomonas rhodesiae</name>
    <dbReference type="NCBI Taxonomy" id="76760"/>
    <lineage>
        <taxon>Bacteria</taxon>
        <taxon>Pseudomonadati</taxon>
        <taxon>Pseudomonadota</taxon>
        <taxon>Gammaproteobacteria</taxon>
        <taxon>Pseudomonadales</taxon>
        <taxon>Pseudomonadaceae</taxon>
        <taxon>Pseudomonas</taxon>
    </lineage>
</organism>
<evidence type="ECO:0000256" key="2">
    <source>
        <dbReference type="ARBA" id="ARBA00004613"/>
    </source>
</evidence>
<feature type="compositionally biased region" description="Basic and acidic residues" evidence="14">
    <location>
        <begin position="206"/>
        <end position="219"/>
    </location>
</feature>
<comment type="cofactor">
    <cofactor evidence="13">
        <name>Zn(2+)</name>
        <dbReference type="ChEBI" id="CHEBI:29105"/>
    </cofactor>
    <text evidence="13">Binds 1 zinc ion per subunit.</text>
</comment>
<evidence type="ECO:0000259" key="15">
    <source>
        <dbReference type="SMART" id="SM00235"/>
    </source>
</evidence>
<evidence type="ECO:0000256" key="12">
    <source>
        <dbReference type="PIRSR" id="PIRSR001205-1"/>
    </source>
</evidence>
<keyword evidence="10" id="KW-0106">Calcium</keyword>
<dbReference type="InterPro" id="IPR001343">
    <property type="entry name" value="Hemolysn_Ca-bd"/>
</dbReference>
<dbReference type="SMART" id="SM00235">
    <property type="entry name" value="ZnMc"/>
    <property type="match status" value="1"/>
</dbReference>
<evidence type="ECO:0000256" key="11">
    <source>
        <dbReference type="ARBA" id="ARBA00023049"/>
    </source>
</evidence>
<dbReference type="PRINTS" id="PR00313">
    <property type="entry name" value="CABNDNGRPT"/>
</dbReference>
<evidence type="ECO:0000256" key="13">
    <source>
        <dbReference type="PIRSR" id="PIRSR001205-2"/>
    </source>
</evidence>
<dbReference type="PIRSF" id="PIRSF001205">
    <property type="entry name" value="Peptidase_M10B"/>
    <property type="match status" value="1"/>
</dbReference>
<dbReference type="SUPFAM" id="SSF55486">
    <property type="entry name" value="Metalloproteases ('zincins'), catalytic domain"/>
    <property type="match status" value="1"/>
</dbReference>
<dbReference type="GO" id="GO:0008270">
    <property type="term" value="F:zinc ion binding"/>
    <property type="evidence" value="ECO:0007669"/>
    <property type="project" value="InterPro"/>
</dbReference>
<dbReference type="InterPro" id="IPR016294">
    <property type="entry name" value="Pept_M10B"/>
</dbReference>
<comment type="cofactor">
    <cofactor evidence="1">
        <name>Ca(2+)</name>
        <dbReference type="ChEBI" id="CHEBI:29108"/>
    </cofactor>
</comment>
<dbReference type="EMBL" id="LT629801">
    <property type="protein sequence ID" value="SDV05940.1"/>
    <property type="molecule type" value="Genomic_DNA"/>
</dbReference>
<dbReference type="CDD" id="cd04277">
    <property type="entry name" value="ZnMc_serralysin_like"/>
    <property type="match status" value="1"/>
</dbReference>
<evidence type="ECO:0000256" key="4">
    <source>
        <dbReference type="ARBA" id="ARBA00022525"/>
    </source>
</evidence>
<evidence type="ECO:0000256" key="1">
    <source>
        <dbReference type="ARBA" id="ARBA00001913"/>
    </source>
</evidence>
<dbReference type="Pfam" id="PF00353">
    <property type="entry name" value="HemolysinCabind"/>
    <property type="match status" value="1"/>
</dbReference>
<evidence type="ECO:0000256" key="3">
    <source>
        <dbReference type="ARBA" id="ARBA00009490"/>
    </source>
</evidence>
<dbReference type="Gene3D" id="3.40.390.10">
    <property type="entry name" value="Collagenase (Catalytic Domain)"/>
    <property type="match status" value="1"/>
</dbReference>
<comment type="similarity">
    <text evidence="3">Belongs to the peptidase M10B family.</text>
</comment>
<accession>A0AAE8HC99</accession>
<keyword evidence="8" id="KW-0378">Hydrolase</keyword>
<keyword evidence="5" id="KW-0645">Protease</keyword>
<dbReference type="InterPro" id="IPR034033">
    <property type="entry name" value="Serralysin-like"/>
</dbReference>
<evidence type="ECO:0000256" key="8">
    <source>
        <dbReference type="ARBA" id="ARBA00022801"/>
    </source>
</evidence>
<keyword evidence="7" id="KW-0677">Repeat</keyword>
<dbReference type="Pfam" id="PF08548">
    <property type="entry name" value="Peptidase_M10_C"/>
    <property type="match status" value="1"/>
</dbReference>
<dbReference type="Proteomes" id="UP000182085">
    <property type="component" value="Chromosome I"/>
</dbReference>
<keyword evidence="4" id="KW-0964">Secreted</keyword>
<evidence type="ECO:0000256" key="7">
    <source>
        <dbReference type="ARBA" id="ARBA00022737"/>
    </source>
</evidence>
<dbReference type="InterPro" id="IPR013858">
    <property type="entry name" value="Peptidase_M10B_C"/>
</dbReference>
<evidence type="ECO:0000256" key="14">
    <source>
        <dbReference type="SAM" id="MobiDB-lite"/>
    </source>
</evidence>
<feature type="region of interest" description="Disordered" evidence="14">
    <location>
        <begin position="199"/>
        <end position="241"/>
    </location>
</feature>
<dbReference type="AlphaFoldDB" id="A0AAE8HC99"/>
<dbReference type="GO" id="GO:0005509">
    <property type="term" value="F:calcium ion binding"/>
    <property type="evidence" value="ECO:0007669"/>
    <property type="project" value="InterPro"/>
</dbReference>
<evidence type="ECO:0000313" key="16">
    <source>
        <dbReference type="EMBL" id="SDV05940.1"/>
    </source>
</evidence>
<evidence type="ECO:0000256" key="9">
    <source>
        <dbReference type="ARBA" id="ARBA00022833"/>
    </source>
</evidence>
<proteinExistence type="inferred from homology"/>
<comment type="subcellular location">
    <subcellularLocation>
        <location evidence="2">Secreted</location>
    </subcellularLocation>
</comment>
<dbReference type="RefSeq" id="WP_123479712.1">
    <property type="nucleotide sequence ID" value="NZ_BAAAEG010000001.1"/>
</dbReference>